<accession>A0AAV4AHR4</accession>
<organism evidence="1 2">
    <name type="scientific">Plakobranchus ocellatus</name>
    <dbReference type="NCBI Taxonomy" id="259542"/>
    <lineage>
        <taxon>Eukaryota</taxon>
        <taxon>Metazoa</taxon>
        <taxon>Spiralia</taxon>
        <taxon>Lophotrochozoa</taxon>
        <taxon>Mollusca</taxon>
        <taxon>Gastropoda</taxon>
        <taxon>Heterobranchia</taxon>
        <taxon>Euthyneura</taxon>
        <taxon>Panpulmonata</taxon>
        <taxon>Sacoglossa</taxon>
        <taxon>Placobranchoidea</taxon>
        <taxon>Plakobranchidae</taxon>
        <taxon>Plakobranchus</taxon>
    </lineage>
</organism>
<evidence type="ECO:0000313" key="2">
    <source>
        <dbReference type="Proteomes" id="UP000735302"/>
    </source>
</evidence>
<comment type="caution">
    <text evidence="1">The sequence shown here is derived from an EMBL/GenBank/DDBJ whole genome shotgun (WGS) entry which is preliminary data.</text>
</comment>
<reference evidence="1 2" key="1">
    <citation type="journal article" date="2021" name="Elife">
        <title>Chloroplast acquisition without the gene transfer in kleptoplastic sea slugs, Plakobranchus ocellatus.</title>
        <authorList>
            <person name="Maeda T."/>
            <person name="Takahashi S."/>
            <person name="Yoshida T."/>
            <person name="Shimamura S."/>
            <person name="Takaki Y."/>
            <person name="Nagai Y."/>
            <person name="Toyoda A."/>
            <person name="Suzuki Y."/>
            <person name="Arimoto A."/>
            <person name="Ishii H."/>
            <person name="Satoh N."/>
            <person name="Nishiyama T."/>
            <person name="Hasebe M."/>
            <person name="Maruyama T."/>
            <person name="Minagawa J."/>
            <person name="Obokata J."/>
            <person name="Shigenobu S."/>
        </authorList>
    </citation>
    <scope>NUCLEOTIDE SEQUENCE [LARGE SCALE GENOMIC DNA]</scope>
</reference>
<evidence type="ECO:0000313" key="1">
    <source>
        <dbReference type="EMBL" id="GFO06073.1"/>
    </source>
</evidence>
<protein>
    <submittedName>
        <fullName evidence="1">Uncharacterized protein</fullName>
    </submittedName>
</protein>
<sequence>MLLESAVWERHVRSAVTQVKRRSAVRMRKMYGSMMLAAISQVLTQKGHINRALLIRQVKSDRSDGVSIASWFSNQSRQGMLCCSAILDQKRLINGLWHKPSNSRETHFTGGEETDFIEQNKGLRSFDHVTV</sequence>
<gene>
    <name evidence="1" type="ORF">PoB_003257800</name>
</gene>
<name>A0AAV4AHR4_9GAST</name>
<dbReference type="EMBL" id="BLXT01003761">
    <property type="protein sequence ID" value="GFO06073.1"/>
    <property type="molecule type" value="Genomic_DNA"/>
</dbReference>
<dbReference type="AlphaFoldDB" id="A0AAV4AHR4"/>
<proteinExistence type="predicted"/>
<keyword evidence="2" id="KW-1185">Reference proteome</keyword>
<dbReference type="Proteomes" id="UP000735302">
    <property type="component" value="Unassembled WGS sequence"/>
</dbReference>